<dbReference type="Proteomes" id="UP001501747">
    <property type="component" value="Unassembled WGS sequence"/>
</dbReference>
<evidence type="ECO:0000313" key="2">
    <source>
        <dbReference type="Proteomes" id="UP001501747"/>
    </source>
</evidence>
<dbReference type="EMBL" id="BAABAL010000005">
    <property type="protein sequence ID" value="GAA3997072.1"/>
    <property type="molecule type" value="Genomic_DNA"/>
</dbReference>
<protein>
    <submittedName>
        <fullName evidence="1">Uncharacterized protein</fullName>
    </submittedName>
</protein>
<gene>
    <name evidence="1" type="ORF">GCM10022247_16360</name>
</gene>
<comment type="caution">
    <text evidence="1">The sequence shown here is derived from an EMBL/GenBank/DDBJ whole genome shotgun (WGS) entry which is preliminary data.</text>
</comment>
<sequence length="73" mass="7853">MGDKAAGCRTEWVALLREALSVVPPRNVQRTVSVRVPSVTVCGGGKVVVRRQSTTTRLRGTRPIGAVRILLVT</sequence>
<reference evidence="2" key="1">
    <citation type="journal article" date="2019" name="Int. J. Syst. Evol. Microbiol.">
        <title>The Global Catalogue of Microorganisms (GCM) 10K type strain sequencing project: providing services to taxonomists for standard genome sequencing and annotation.</title>
        <authorList>
            <consortium name="The Broad Institute Genomics Platform"/>
            <consortium name="The Broad Institute Genome Sequencing Center for Infectious Disease"/>
            <person name="Wu L."/>
            <person name="Ma J."/>
        </authorList>
    </citation>
    <scope>NUCLEOTIDE SEQUENCE [LARGE SCALE GENOMIC DNA]</scope>
    <source>
        <strain evidence="2">JCM 17342</strain>
    </source>
</reference>
<proteinExistence type="predicted"/>
<evidence type="ECO:0000313" key="1">
    <source>
        <dbReference type="EMBL" id="GAA3997072.1"/>
    </source>
</evidence>
<organism evidence="1 2">
    <name type="scientific">Allokutzneria multivorans</name>
    <dbReference type="NCBI Taxonomy" id="1142134"/>
    <lineage>
        <taxon>Bacteria</taxon>
        <taxon>Bacillati</taxon>
        <taxon>Actinomycetota</taxon>
        <taxon>Actinomycetes</taxon>
        <taxon>Pseudonocardiales</taxon>
        <taxon>Pseudonocardiaceae</taxon>
        <taxon>Allokutzneria</taxon>
    </lineage>
</organism>
<keyword evidence="2" id="KW-1185">Reference proteome</keyword>
<accession>A0ABP7RGH2</accession>
<name>A0ABP7RGH2_9PSEU</name>